<dbReference type="Proteomes" id="UP001307849">
    <property type="component" value="Unassembled WGS sequence"/>
</dbReference>
<dbReference type="PANTHER" id="PTHR37792">
    <property type="entry name" value="RIBONUCLEASE MRP PROTEIN SUBUNIT RMP1"/>
    <property type="match status" value="1"/>
</dbReference>
<dbReference type="GO" id="GO:0042134">
    <property type="term" value="F:rRNA primary transcript binding"/>
    <property type="evidence" value="ECO:0007669"/>
    <property type="project" value="InterPro"/>
</dbReference>
<dbReference type="GO" id="GO:0000172">
    <property type="term" value="C:ribonuclease MRP complex"/>
    <property type="evidence" value="ECO:0007669"/>
    <property type="project" value="InterPro"/>
</dbReference>
<dbReference type="EMBL" id="JAVHJM010000001">
    <property type="protein sequence ID" value="KAK6521530.1"/>
    <property type="molecule type" value="Genomic_DNA"/>
</dbReference>
<evidence type="ECO:0000313" key="3">
    <source>
        <dbReference type="EMBL" id="KAK6521530.1"/>
    </source>
</evidence>
<feature type="region of interest" description="Disordered" evidence="1">
    <location>
        <begin position="77"/>
        <end position="118"/>
    </location>
</feature>
<gene>
    <name evidence="3" type="ORF">TWF506_001741</name>
</gene>
<feature type="region of interest" description="Disordered" evidence="1">
    <location>
        <begin position="1"/>
        <end position="29"/>
    </location>
</feature>
<dbReference type="InterPro" id="IPR047204">
    <property type="entry name" value="RMP1_RBD"/>
</dbReference>
<name>A0AAN8NP22_9PEZI</name>
<keyword evidence="4" id="KW-1185">Reference proteome</keyword>
<proteinExistence type="predicted"/>
<dbReference type="GO" id="GO:0000466">
    <property type="term" value="P:maturation of 5.8S rRNA from tricistronic rRNA transcript (SSU-rRNA, 5.8S rRNA, LSU-rRNA)"/>
    <property type="evidence" value="ECO:0007669"/>
    <property type="project" value="TreeGrafter"/>
</dbReference>
<feature type="compositionally biased region" description="Low complexity" evidence="1">
    <location>
        <begin position="84"/>
        <end position="99"/>
    </location>
</feature>
<dbReference type="PANTHER" id="PTHR37792:SF1">
    <property type="entry name" value="RIBONUCLEASE MRP PROTEIN SUBUNIT RMP1"/>
    <property type="match status" value="1"/>
</dbReference>
<accession>A0AAN8NP22</accession>
<evidence type="ECO:0000313" key="4">
    <source>
        <dbReference type="Proteomes" id="UP001307849"/>
    </source>
</evidence>
<protein>
    <recommendedName>
        <fullName evidence="2">RNase MRP protein 1 RNA binding domain-containing protein</fullName>
    </recommendedName>
</protein>
<organism evidence="3 4">
    <name type="scientific">Arthrobotrys conoides</name>
    <dbReference type="NCBI Taxonomy" id="74498"/>
    <lineage>
        <taxon>Eukaryota</taxon>
        <taxon>Fungi</taxon>
        <taxon>Dikarya</taxon>
        <taxon>Ascomycota</taxon>
        <taxon>Pezizomycotina</taxon>
        <taxon>Orbiliomycetes</taxon>
        <taxon>Orbiliales</taxon>
        <taxon>Orbiliaceae</taxon>
        <taxon>Arthrobotrys</taxon>
    </lineage>
</organism>
<evidence type="ECO:0000256" key="1">
    <source>
        <dbReference type="SAM" id="MobiDB-lite"/>
    </source>
</evidence>
<sequence>MPPPPPPPKPKSTSSTTPLKPPTSPKSLTKILTNDRNILHLLIYKTKNQHRASLWFKWIRMLKRSLERITDHLQSTYLDDQDVSSSNPNPNPKQNSNPDSDSDSESESDLEESTTSSLTTLLQSDKTFVELLQRLWIAIIPNAHRAFTTLITSTQYAGMGMVMLGCLARVHEVLKPFVDEKIGEAALEGRDSSIKYTKETTPLISYAERTDEEGDTGEDTGEVISRDSFVIQKHQRTRKVEVEEEEAEEGIVIKRQKVELQTTRRSLTPLTAGIPTSTKGPETRRTAIDDLFADF</sequence>
<dbReference type="AlphaFoldDB" id="A0AAN8NP22"/>
<dbReference type="GO" id="GO:0000294">
    <property type="term" value="P:nuclear-transcribed mRNA catabolic process, RNase MRP-dependent"/>
    <property type="evidence" value="ECO:0007669"/>
    <property type="project" value="TreeGrafter"/>
</dbReference>
<dbReference type="Pfam" id="PF20945">
    <property type="entry name" value="RMP1"/>
    <property type="match status" value="1"/>
</dbReference>
<comment type="caution">
    <text evidence="3">The sequence shown here is derived from an EMBL/GenBank/DDBJ whole genome shotgun (WGS) entry which is preliminary data.</text>
</comment>
<feature type="domain" description="RNase MRP protein 1 RNA binding" evidence="2">
    <location>
        <begin position="38"/>
        <end position="169"/>
    </location>
</feature>
<evidence type="ECO:0000259" key="2">
    <source>
        <dbReference type="Pfam" id="PF20945"/>
    </source>
</evidence>
<feature type="compositionally biased region" description="Acidic residues" evidence="1">
    <location>
        <begin position="100"/>
        <end position="112"/>
    </location>
</feature>
<dbReference type="CDD" id="cd22573">
    <property type="entry name" value="RMP1_RBD"/>
    <property type="match status" value="1"/>
</dbReference>
<dbReference type="InterPro" id="IPR047205">
    <property type="entry name" value="RMP1"/>
</dbReference>
<feature type="compositionally biased region" description="Pro residues" evidence="1">
    <location>
        <begin position="1"/>
        <end position="10"/>
    </location>
</feature>
<reference evidence="3 4" key="1">
    <citation type="submission" date="2019-10" db="EMBL/GenBank/DDBJ databases">
        <authorList>
            <person name="Palmer J.M."/>
        </authorList>
    </citation>
    <scope>NUCLEOTIDE SEQUENCE [LARGE SCALE GENOMIC DNA]</scope>
    <source>
        <strain evidence="3 4">TWF506</strain>
    </source>
</reference>